<organism evidence="1 2">
    <name type="scientific">Kitasatospora phosalacinea</name>
    <dbReference type="NCBI Taxonomy" id="2065"/>
    <lineage>
        <taxon>Bacteria</taxon>
        <taxon>Bacillati</taxon>
        <taxon>Actinomycetota</taxon>
        <taxon>Actinomycetes</taxon>
        <taxon>Kitasatosporales</taxon>
        <taxon>Streptomycetaceae</taxon>
        <taxon>Kitasatospora</taxon>
    </lineage>
</organism>
<reference evidence="1" key="1">
    <citation type="submission" date="2023-02" db="EMBL/GenBank/DDBJ databases">
        <title>Kitasatospora phosalacinea NBRC 14362.</title>
        <authorList>
            <person name="Ichikawa N."/>
            <person name="Sato H."/>
            <person name="Tonouchi N."/>
        </authorList>
    </citation>
    <scope>NUCLEOTIDE SEQUENCE</scope>
    <source>
        <strain evidence="1">NBRC 14362</strain>
    </source>
</reference>
<evidence type="ECO:0000313" key="1">
    <source>
        <dbReference type="EMBL" id="GLW54506.1"/>
    </source>
</evidence>
<dbReference type="EMBL" id="BSRX01000012">
    <property type="protein sequence ID" value="GLW54506.1"/>
    <property type="molecule type" value="Genomic_DNA"/>
</dbReference>
<accession>A0A9W6ULK1</accession>
<evidence type="ECO:0000313" key="2">
    <source>
        <dbReference type="Proteomes" id="UP001165143"/>
    </source>
</evidence>
<dbReference type="AlphaFoldDB" id="A0A9W6ULK1"/>
<proteinExistence type="predicted"/>
<comment type="caution">
    <text evidence="1">The sequence shown here is derived from an EMBL/GenBank/DDBJ whole genome shotgun (WGS) entry which is preliminary data.</text>
</comment>
<sequence>MGGAVESTDNGISGGTFGSSLQAGTVNGGVHMGAAAQNSGHQDGMRDAYRTAYREFKVVLDAVRAMAYPTGEKPWSRLDETLRQSDARLVGAREQIDLFAPGGVRDEFLAVCGAITGIRVPVSFGVVFEILGAEGRRDEHLSPFVDKLEAAMKRFTSAVRKAEGWSD</sequence>
<name>A0A9W6ULK1_9ACTN</name>
<dbReference type="Proteomes" id="UP001165143">
    <property type="component" value="Unassembled WGS sequence"/>
</dbReference>
<gene>
    <name evidence="1" type="ORF">Kpho01_25170</name>
</gene>
<protein>
    <submittedName>
        <fullName evidence="1">Uncharacterized protein</fullName>
    </submittedName>
</protein>